<proteinExistence type="predicted"/>
<feature type="domain" description="ATPase dynein-related AAA" evidence="1">
    <location>
        <begin position="348"/>
        <end position="539"/>
    </location>
</feature>
<sequence>MRWSLDVHKYISEITRKALQIIVAHGITSQSSDEDIDVVEHELASANIYKNYEGAKGRVRRALFTYFKAYGCLNDSEQLTEVGKAFSDNELSIREFCFYFIVNYKFIDNEISYYPVEFILKFLKAVGSGSFEDAYLTPYDFSRLVECNSIDEINDEFVSALLNARENASIDVEERKIGYDVWSKMLINAGILEKNPDKTLRAKNANLVEWMLSAYEKNNDSVKGKMVTGIICDLPVLPYGQCRSWDKYTEEGATLQAFLFEGVEVSIIERYIRKTQDISFATLLSDIGLTSDACSFYKDFIGLEKLVAYRLRNHEAGSCQVIGDLLLKSDIVTPTVQDEEYLMGGSNTIFYGAPGTGKSHSLEEKSKEFNSVERVTFYPEYTHDDFIGCFMPCMSYVKNDVAEYIAADGTSVKLPGKPVPYYTYVPGPFTNALVDAFNNPGKNILLIVEELNRANAAAVFGEFFQLLDRCEKNNKEGRKEGESKYSISVSNEYSEYLSSKIETYSKGEKVTIPSNFTICATMNSADQGVNPLDSAFKRRWNFIYVPIDFSNAEHKDYEIEYGKAKVTWETFATTINKQLKKKDINEDKHLGQYFITETEIADLYKFASKILLYLFDDVLKFNRRGFFKSDYKTFSDLLEGFINGEKIFEFEFSSVISRETERETTSEVALDAQKVTEGLEVNYAEQPKNDDMPRVAEDGSNGFQYKVL</sequence>
<dbReference type="InterPro" id="IPR011704">
    <property type="entry name" value="ATPase_dyneun-rel_AAA"/>
</dbReference>
<dbReference type="SUPFAM" id="SSF52540">
    <property type="entry name" value="P-loop containing nucleoside triphosphate hydrolases"/>
    <property type="match status" value="1"/>
</dbReference>
<organism evidence="2 3">
    <name type="scientific">Clostridium chromiireducens</name>
    <dbReference type="NCBI Taxonomy" id="225345"/>
    <lineage>
        <taxon>Bacteria</taxon>
        <taxon>Bacillati</taxon>
        <taxon>Bacillota</taxon>
        <taxon>Clostridia</taxon>
        <taxon>Eubacteriales</taxon>
        <taxon>Clostridiaceae</taxon>
        <taxon>Clostridium</taxon>
    </lineage>
</organism>
<reference evidence="2" key="1">
    <citation type="submission" date="2019-12" db="EMBL/GenBank/DDBJ databases">
        <title>Microbes associate with the intestines of laboratory mice.</title>
        <authorList>
            <person name="Navarre W."/>
            <person name="Wong E."/>
        </authorList>
    </citation>
    <scope>NUCLEOTIDE SEQUENCE</scope>
    <source>
        <strain evidence="2">NM79_F5</strain>
    </source>
</reference>
<dbReference type="InterPro" id="IPR027417">
    <property type="entry name" value="P-loop_NTPase"/>
</dbReference>
<dbReference type="Gene3D" id="3.40.50.300">
    <property type="entry name" value="P-loop containing nucleotide triphosphate hydrolases"/>
    <property type="match status" value="1"/>
</dbReference>
<evidence type="ECO:0000313" key="3">
    <source>
        <dbReference type="Proteomes" id="UP000656077"/>
    </source>
</evidence>
<accession>A0A964W4N1</accession>
<dbReference type="Pfam" id="PF07728">
    <property type="entry name" value="AAA_5"/>
    <property type="match status" value="1"/>
</dbReference>
<evidence type="ECO:0000313" key="2">
    <source>
        <dbReference type="EMBL" id="MVX66472.1"/>
    </source>
</evidence>
<dbReference type="RefSeq" id="WP_160361021.1">
    <property type="nucleotide sequence ID" value="NZ_WSRQ01000058.1"/>
</dbReference>
<dbReference type="PANTHER" id="PTHR37291">
    <property type="entry name" value="5-METHYLCYTOSINE-SPECIFIC RESTRICTION ENZYME B"/>
    <property type="match status" value="1"/>
</dbReference>
<dbReference type="GO" id="GO:0005524">
    <property type="term" value="F:ATP binding"/>
    <property type="evidence" value="ECO:0007669"/>
    <property type="project" value="InterPro"/>
</dbReference>
<dbReference type="PANTHER" id="PTHR37291:SF1">
    <property type="entry name" value="TYPE IV METHYL-DIRECTED RESTRICTION ENZYME ECOKMCRB SUBUNIT"/>
    <property type="match status" value="1"/>
</dbReference>
<dbReference type="EMBL" id="WSRQ01000058">
    <property type="protein sequence ID" value="MVX66472.1"/>
    <property type="molecule type" value="Genomic_DNA"/>
</dbReference>
<name>A0A964W4N1_9CLOT</name>
<comment type="caution">
    <text evidence="2">The sequence shown here is derived from an EMBL/GenBank/DDBJ whole genome shotgun (WGS) entry which is preliminary data.</text>
</comment>
<dbReference type="InterPro" id="IPR052934">
    <property type="entry name" value="Methyl-DNA_Rec/Restrict_Enz"/>
</dbReference>
<evidence type="ECO:0000259" key="1">
    <source>
        <dbReference type="Pfam" id="PF07728"/>
    </source>
</evidence>
<protein>
    <submittedName>
        <fullName evidence="2">AAA domain-containing protein</fullName>
    </submittedName>
</protein>
<gene>
    <name evidence="2" type="ORF">GKZ28_22615</name>
</gene>
<dbReference type="Proteomes" id="UP000656077">
    <property type="component" value="Unassembled WGS sequence"/>
</dbReference>
<dbReference type="AlphaFoldDB" id="A0A964W4N1"/>
<dbReference type="GO" id="GO:0016887">
    <property type="term" value="F:ATP hydrolysis activity"/>
    <property type="evidence" value="ECO:0007669"/>
    <property type="project" value="InterPro"/>
</dbReference>